<evidence type="ECO:0000313" key="2">
    <source>
        <dbReference type="Proteomes" id="UP000252519"/>
    </source>
</evidence>
<dbReference type="OrthoDB" id="5859941at2759"/>
<keyword evidence="2" id="KW-1185">Reference proteome</keyword>
<dbReference type="AlphaFoldDB" id="A0A368GME8"/>
<gene>
    <name evidence="1" type="ORF">ANCCAN_09930</name>
</gene>
<organism evidence="1 2">
    <name type="scientific">Ancylostoma caninum</name>
    <name type="common">Dog hookworm</name>
    <dbReference type="NCBI Taxonomy" id="29170"/>
    <lineage>
        <taxon>Eukaryota</taxon>
        <taxon>Metazoa</taxon>
        <taxon>Ecdysozoa</taxon>
        <taxon>Nematoda</taxon>
        <taxon>Chromadorea</taxon>
        <taxon>Rhabditida</taxon>
        <taxon>Rhabditina</taxon>
        <taxon>Rhabditomorpha</taxon>
        <taxon>Strongyloidea</taxon>
        <taxon>Ancylostomatidae</taxon>
        <taxon>Ancylostomatinae</taxon>
        <taxon>Ancylostoma</taxon>
    </lineage>
</organism>
<dbReference type="Proteomes" id="UP000252519">
    <property type="component" value="Unassembled WGS sequence"/>
</dbReference>
<dbReference type="EMBL" id="JOJR01000139">
    <property type="protein sequence ID" value="RCN44067.1"/>
    <property type="molecule type" value="Genomic_DNA"/>
</dbReference>
<name>A0A368GME8_ANCCA</name>
<reference evidence="1 2" key="1">
    <citation type="submission" date="2014-10" db="EMBL/GenBank/DDBJ databases">
        <title>Draft genome of the hookworm Ancylostoma caninum.</title>
        <authorList>
            <person name="Mitreva M."/>
        </authorList>
    </citation>
    <scope>NUCLEOTIDE SEQUENCE [LARGE SCALE GENOMIC DNA]</scope>
    <source>
        <strain evidence="1 2">Baltimore</strain>
    </source>
</reference>
<comment type="caution">
    <text evidence="1">The sequence shown here is derived from an EMBL/GenBank/DDBJ whole genome shotgun (WGS) entry which is preliminary data.</text>
</comment>
<accession>A0A368GME8</accession>
<sequence length="100" mass="11863">MVKQTANSKRNSNVDSPLEMRLWASIDEQEDEESTRRFDFEILKEAVYSSGDDWLIDEFNRRIIKSHRHAIEHMRSGRQSLTQRYDHSFASRLHCPRTPA</sequence>
<proteinExistence type="predicted"/>
<evidence type="ECO:0000313" key="1">
    <source>
        <dbReference type="EMBL" id="RCN44067.1"/>
    </source>
</evidence>
<protein>
    <submittedName>
        <fullName evidence="1">Uncharacterized protein</fullName>
    </submittedName>
</protein>